<accession>A0ABY6M034</accession>
<dbReference type="EMBL" id="CP081495">
    <property type="protein sequence ID" value="UYW01910.1"/>
    <property type="molecule type" value="Genomic_DNA"/>
</dbReference>
<evidence type="ECO:0000313" key="2">
    <source>
        <dbReference type="EMBL" id="UYW01910.1"/>
    </source>
</evidence>
<sequence>MIKFSAFIFALFTTNLLVAQSEITTKPELKAIEIQVNAVNSPYYYPELLKRLAAYDSTLTNVDYQNIYYGSAYQKVVPYQSKKIDTKQLAKVYAGDFNKKNLEQPILKLNQAFLDDPLDLRARNFLAYLYHVNGDVEKAKNESQAFHGLVGAILSSGDGLSCESGIHVLEVAHEYVLLNLFKMNSESQAYNGSCDVFTLEKGKFKTDALYFKINNQFESLFKN</sequence>
<evidence type="ECO:0000256" key="1">
    <source>
        <dbReference type="SAM" id="SignalP"/>
    </source>
</evidence>
<dbReference type="InterPro" id="IPR032578">
    <property type="entry name" value="DUF4919"/>
</dbReference>
<dbReference type="Pfam" id="PF16266">
    <property type="entry name" value="DUF4919"/>
    <property type="match status" value="1"/>
</dbReference>
<gene>
    <name evidence="2" type="ORF">K5I29_03060</name>
</gene>
<organism evidence="2 3">
    <name type="scientific">Flavobacterium agricola</name>
    <dbReference type="NCBI Taxonomy" id="2870839"/>
    <lineage>
        <taxon>Bacteria</taxon>
        <taxon>Pseudomonadati</taxon>
        <taxon>Bacteroidota</taxon>
        <taxon>Flavobacteriia</taxon>
        <taxon>Flavobacteriales</taxon>
        <taxon>Flavobacteriaceae</taxon>
        <taxon>Flavobacterium</taxon>
    </lineage>
</organism>
<protein>
    <submittedName>
        <fullName evidence="2">DUF4919 domain-containing protein</fullName>
    </submittedName>
</protein>
<reference evidence="2" key="1">
    <citation type="submission" date="2021-08" db="EMBL/GenBank/DDBJ databases">
        <title>Flavobacterium sp. strain CC-SYL302.</title>
        <authorList>
            <person name="Lin S.-Y."/>
            <person name="Lee T.-H."/>
            <person name="Young C.-C."/>
        </authorList>
    </citation>
    <scope>NUCLEOTIDE SEQUENCE</scope>
    <source>
        <strain evidence="2">CC-SYL302</strain>
    </source>
</reference>
<feature type="signal peptide" evidence="1">
    <location>
        <begin position="1"/>
        <end position="19"/>
    </location>
</feature>
<feature type="chain" id="PRO_5045975836" evidence="1">
    <location>
        <begin position="20"/>
        <end position="223"/>
    </location>
</feature>
<dbReference type="RefSeq" id="WP_264434386.1">
    <property type="nucleotide sequence ID" value="NZ_CP081495.1"/>
</dbReference>
<proteinExistence type="predicted"/>
<keyword evidence="3" id="KW-1185">Reference proteome</keyword>
<evidence type="ECO:0000313" key="3">
    <source>
        <dbReference type="Proteomes" id="UP001163328"/>
    </source>
</evidence>
<name>A0ABY6M034_9FLAO</name>
<dbReference type="Proteomes" id="UP001163328">
    <property type="component" value="Chromosome"/>
</dbReference>
<keyword evidence="1" id="KW-0732">Signal</keyword>